<proteinExistence type="predicted"/>
<evidence type="ECO:0000313" key="5">
    <source>
        <dbReference type="EMBL" id="KAG3217002.1"/>
    </source>
</evidence>
<dbReference type="EMBL" id="RCMI01000467">
    <property type="protein sequence ID" value="KAG2909455.1"/>
    <property type="molecule type" value="Genomic_DNA"/>
</dbReference>
<dbReference type="AlphaFoldDB" id="A0A8T1CJN8"/>
<dbReference type="Proteomes" id="UP000774804">
    <property type="component" value="Unassembled WGS sequence"/>
</dbReference>
<evidence type="ECO:0000313" key="4">
    <source>
        <dbReference type="EMBL" id="KAG2975647.1"/>
    </source>
</evidence>
<accession>A0A8T1CJN8</accession>
<dbReference type="EMBL" id="RCML01000486">
    <property type="protein sequence ID" value="KAG2975647.1"/>
    <property type="molecule type" value="Genomic_DNA"/>
</dbReference>
<dbReference type="Proteomes" id="UP000760860">
    <property type="component" value="Unassembled WGS sequence"/>
</dbReference>
<dbReference type="Proteomes" id="UP000736787">
    <property type="component" value="Unassembled WGS sequence"/>
</dbReference>
<comment type="caution">
    <text evidence="3">The sequence shown here is derived from an EMBL/GenBank/DDBJ whole genome shotgun (WGS) entry which is preliminary data.</text>
</comment>
<name>A0A8T1CJN8_9STRA</name>
<dbReference type="EMBL" id="RCMK01000556">
    <property type="protein sequence ID" value="KAG2922142.1"/>
    <property type="molecule type" value="Genomic_DNA"/>
</dbReference>
<protein>
    <submittedName>
        <fullName evidence="3">Uncharacterized protein</fullName>
    </submittedName>
</protein>
<evidence type="ECO:0000313" key="1">
    <source>
        <dbReference type="EMBL" id="KAG2853512.1"/>
    </source>
</evidence>
<dbReference type="Proteomes" id="UP000735874">
    <property type="component" value="Unassembled WGS sequence"/>
</dbReference>
<dbReference type="Proteomes" id="UP000697107">
    <property type="component" value="Unassembled WGS sequence"/>
</dbReference>
<organism evidence="3 6">
    <name type="scientific">Phytophthora cactorum</name>
    <dbReference type="NCBI Taxonomy" id="29920"/>
    <lineage>
        <taxon>Eukaryota</taxon>
        <taxon>Sar</taxon>
        <taxon>Stramenopiles</taxon>
        <taxon>Oomycota</taxon>
        <taxon>Peronosporomycetes</taxon>
        <taxon>Peronosporales</taxon>
        <taxon>Peronosporaceae</taxon>
        <taxon>Phytophthora</taxon>
    </lineage>
</organism>
<reference evidence="3" key="1">
    <citation type="submission" date="2018-10" db="EMBL/GenBank/DDBJ databases">
        <title>Effector identification in a new, highly contiguous assembly of the strawberry crown rot pathogen Phytophthora cactorum.</title>
        <authorList>
            <person name="Armitage A.D."/>
            <person name="Nellist C.F."/>
            <person name="Bates H."/>
            <person name="Vickerstaff R.J."/>
            <person name="Harrison R.J."/>
        </authorList>
    </citation>
    <scope>NUCLEOTIDE SEQUENCE</scope>
    <source>
        <strain evidence="1">15-7</strain>
        <strain evidence="2">4032</strain>
        <strain evidence="3">4040</strain>
        <strain evidence="4">P415</strain>
        <strain evidence="5">P421</strain>
    </source>
</reference>
<dbReference type="EMBL" id="RCMV01000449">
    <property type="protein sequence ID" value="KAG3217002.1"/>
    <property type="molecule type" value="Genomic_DNA"/>
</dbReference>
<dbReference type="EMBL" id="RCMG01000477">
    <property type="protein sequence ID" value="KAG2853512.1"/>
    <property type="molecule type" value="Genomic_DNA"/>
</dbReference>
<sequence length="35" mass="3830">MNGLKPTATTYLDVVFDVQTLPKEEYGAATTNVIE</sequence>
<evidence type="ECO:0000313" key="6">
    <source>
        <dbReference type="Proteomes" id="UP000736787"/>
    </source>
</evidence>
<evidence type="ECO:0000313" key="3">
    <source>
        <dbReference type="EMBL" id="KAG2922142.1"/>
    </source>
</evidence>
<evidence type="ECO:0000313" key="2">
    <source>
        <dbReference type="EMBL" id="KAG2909455.1"/>
    </source>
</evidence>
<gene>
    <name evidence="1" type="ORF">PC113_g14106</name>
    <name evidence="2" type="ORF">PC115_g13234</name>
    <name evidence="3" type="ORF">PC117_g16041</name>
    <name evidence="4" type="ORF">PC118_g13805</name>
    <name evidence="5" type="ORF">PC129_g12151</name>
</gene>